<dbReference type="Pfam" id="PF01266">
    <property type="entry name" value="DAO"/>
    <property type="match status" value="1"/>
</dbReference>
<dbReference type="RefSeq" id="WP_097280045.1">
    <property type="nucleotide sequence ID" value="NZ_OCNJ01000006.1"/>
</dbReference>
<keyword evidence="5" id="KW-1185">Reference proteome</keyword>
<dbReference type="GO" id="GO:0005737">
    <property type="term" value="C:cytoplasm"/>
    <property type="evidence" value="ECO:0007669"/>
    <property type="project" value="TreeGrafter"/>
</dbReference>
<evidence type="ECO:0000256" key="1">
    <source>
        <dbReference type="ARBA" id="ARBA00023002"/>
    </source>
</evidence>
<dbReference type="EMBL" id="OCNJ01000006">
    <property type="protein sequence ID" value="SOD97171.1"/>
    <property type="molecule type" value="Genomic_DNA"/>
</dbReference>
<sequence length="379" mass="40153">MSDTRLFDFVIIGGGIAGASAAYFLARDGRSVVVLEREAQPGYHSTGRSAALFTENYGPRAIRALSIASRPFFENPPEGLTDAPVLTDRGVLFFAPEGQEAALARAAEEGRASGAPLTELTVDEACALLPLLRRDQVKAAMLETGAKDMDVHALHQGFLRLMKRHGGEIVTRAEVETVTRTDTGWTVTTRAGDTFAAPVVVNAAGAWADEVGKLAGVKPIGLQPKRRTACLVAVPEGMNPERWPMVLDAEENFYAKPDAGKLLVSPADATPVPAHDVQPEELDVAIAVDRLMTALDLDVRAVDHKWAGLRSFVEDGVPVVGARAGETGFFWLAGQGGYGIQTCAAMGALASALAQGKPVPEHIAARGITETTLSPDRIP</sequence>
<feature type="transmembrane region" description="Helical" evidence="2">
    <location>
        <begin position="6"/>
        <end position="26"/>
    </location>
</feature>
<keyword evidence="2" id="KW-1133">Transmembrane helix</keyword>
<evidence type="ECO:0000313" key="4">
    <source>
        <dbReference type="EMBL" id="SOD97171.1"/>
    </source>
</evidence>
<evidence type="ECO:0000313" key="5">
    <source>
        <dbReference type="Proteomes" id="UP000219621"/>
    </source>
</evidence>
<gene>
    <name evidence="4" type="ORF">SAMN05421508_106295</name>
</gene>
<dbReference type="PANTHER" id="PTHR13847:SF287">
    <property type="entry name" value="FAD-DEPENDENT OXIDOREDUCTASE DOMAIN-CONTAINING PROTEIN 1"/>
    <property type="match status" value="1"/>
</dbReference>
<dbReference type="Gene3D" id="3.50.50.60">
    <property type="entry name" value="FAD/NAD(P)-binding domain"/>
    <property type="match status" value="1"/>
</dbReference>
<keyword evidence="2" id="KW-0812">Transmembrane</keyword>
<dbReference type="SUPFAM" id="SSF51905">
    <property type="entry name" value="FAD/NAD(P)-binding domain"/>
    <property type="match status" value="1"/>
</dbReference>
<proteinExistence type="predicted"/>
<dbReference type="Gene3D" id="3.30.9.10">
    <property type="entry name" value="D-Amino Acid Oxidase, subunit A, domain 2"/>
    <property type="match status" value="1"/>
</dbReference>
<dbReference type="Proteomes" id="UP000219621">
    <property type="component" value="Unassembled WGS sequence"/>
</dbReference>
<evidence type="ECO:0000256" key="2">
    <source>
        <dbReference type="SAM" id="Phobius"/>
    </source>
</evidence>
<organism evidence="4 5">
    <name type="scientific">Caenispirillum bisanense</name>
    <dbReference type="NCBI Taxonomy" id="414052"/>
    <lineage>
        <taxon>Bacteria</taxon>
        <taxon>Pseudomonadati</taxon>
        <taxon>Pseudomonadota</taxon>
        <taxon>Alphaproteobacteria</taxon>
        <taxon>Rhodospirillales</taxon>
        <taxon>Novispirillaceae</taxon>
        <taxon>Caenispirillum</taxon>
    </lineage>
</organism>
<name>A0A286GNP0_9PROT</name>
<dbReference type="PANTHER" id="PTHR13847">
    <property type="entry name" value="SARCOSINE DEHYDROGENASE-RELATED"/>
    <property type="match status" value="1"/>
</dbReference>
<protein>
    <submittedName>
        <fullName evidence="4">D-arginine dehydrogenase</fullName>
    </submittedName>
</protein>
<dbReference type="AlphaFoldDB" id="A0A286GNP0"/>
<dbReference type="GO" id="GO:0016491">
    <property type="term" value="F:oxidoreductase activity"/>
    <property type="evidence" value="ECO:0007669"/>
    <property type="project" value="UniProtKB-KW"/>
</dbReference>
<dbReference type="InterPro" id="IPR036188">
    <property type="entry name" value="FAD/NAD-bd_sf"/>
</dbReference>
<reference evidence="5" key="1">
    <citation type="submission" date="2017-09" db="EMBL/GenBank/DDBJ databases">
        <authorList>
            <person name="Varghese N."/>
            <person name="Submissions S."/>
        </authorList>
    </citation>
    <scope>NUCLEOTIDE SEQUENCE [LARGE SCALE GENOMIC DNA]</scope>
    <source>
        <strain evidence="5">USBA 140</strain>
    </source>
</reference>
<feature type="domain" description="FAD dependent oxidoreductase" evidence="3">
    <location>
        <begin position="8"/>
        <end position="352"/>
    </location>
</feature>
<dbReference type="OrthoDB" id="7421214at2"/>
<keyword evidence="1" id="KW-0560">Oxidoreductase</keyword>
<keyword evidence="2" id="KW-0472">Membrane</keyword>
<accession>A0A286GNP0</accession>
<evidence type="ECO:0000259" key="3">
    <source>
        <dbReference type="Pfam" id="PF01266"/>
    </source>
</evidence>
<dbReference type="InterPro" id="IPR006076">
    <property type="entry name" value="FAD-dep_OxRdtase"/>
</dbReference>